<dbReference type="EMBL" id="CP027667">
    <property type="protein sequence ID" value="AVO49414.1"/>
    <property type="molecule type" value="Genomic_DNA"/>
</dbReference>
<dbReference type="OrthoDB" id="9776369at2"/>
<evidence type="ECO:0000256" key="5">
    <source>
        <dbReference type="ARBA" id="ARBA00022840"/>
    </source>
</evidence>
<comment type="similarity">
    <text evidence="1">Belongs to the ABC transporter superfamily.</text>
</comment>
<dbReference type="InterPro" id="IPR003439">
    <property type="entry name" value="ABC_transporter-like_ATP-bd"/>
</dbReference>
<name>A0A2R3QCJ6_9BURK</name>
<evidence type="ECO:0000256" key="4">
    <source>
        <dbReference type="ARBA" id="ARBA00022741"/>
    </source>
</evidence>
<keyword evidence="9" id="KW-1185">Reference proteome</keyword>
<dbReference type="GO" id="GO:0005524">
    <property type="term" value="F:ATP binding"/>
    <property type="evidence" value="ECO:0007669"/>
    <property type="project" value="UniProtKB-KW"/>
</dbReference>
<keyword evidence="3" id="KW-0472">Membrane</keyword>
<dbReference type="InterPro" id="IPR052156">
    <property type="entry name" value="BCAA_Transport_ATP-bd_LivF"/>
</dbReference>
<dbReference type="GO" id="GO:0016887">
    <property type="term" value="F:ATP hydrolysis activity"/>
    <property type="evidence" value="ECO:0007669"/>
    <property type="project" value="InterPro"/>
</dbReference>
<evidence type="ECO:0000313" key="9">
    <source>
        <dbReference type="Proteomes" id="UP000237925"/>
    </source>
</evidence>
<feature type="domain" description="ABC transporter" evidence="7">
    <location>
        <begin position="21"/>
        <end position="248"/>
    </location>
</feature>
<dbReference type="GO" id="GO:0015658">
    <property type="term" value="F:branched-chain amino acid transmembrane transporter activity"/>
    <property type="evidence" value="ECO:0007669"/>
    <property type="project" value="TreeGrafter"/>
</dbReference>
<dbReference type="PANTHER" id="PTHR43820:SF2">
    <property type="entry name" value="ABC TRANSPORTER ATP-BINDING PROTEIN"/>
    <property type="match status" value="1"/>
</dbReference>
<dbReference type="InterPro" id="IPR027417">
    <property type="entry name" value="P-loop_NTPase"/>
</dbReference>
<gene>
    <name evidence="8" type="ORF">C6568_09175</name>
</gene>
<sequence length="251" mass="27365">MNTVAATARTQGAPLSATPLLSLDDVHAHYGKSHVLQGVSLQVREGELVTLLGRNGAGKTTTLKAIAGVVPATRGQLHFGGQPLQRMATHQVAQRGVCLVPEHRGIFKLLTVEENLLLAQRKKSPWQLPDVYRIFPRLQERRLNGGGQLSGGEQQMLAIGRALMNAPRLLMLDEPVEGLAPVIVEEIVAQLKTIKAAGVTILLVEQNLEVCTQLADRHYIIEQGCIVHEAYNAEFLRDEAVKDRYLGVGLV</sequence>
<dbReference type="Gene3D" id="3.40.50.300">
    <property type="entry name" value="P-loop containing nucleotide triphosphate hydrolases"/>
    <property type="match status" value="1"/>
</dbReference>
<evidence type="ECO:0000256" key="3">
    <source>
        <dbReference type="ARBA" id="ARBA00022475"/>
    </source>
</evidence>
<dbReference type="KEGG" id="mela:C6568_09175"/>
<evidence type="ECO:0000256" key="1">
    <source>
        <dbReference type="ARBA" id="ARBA00005417"/>
    </source>
</evidence>
<evidence type="ECO:0000259" key="7">
    <source>
        <dbReference type="PROSITE" id="PS50893"/>
    </source>
</evidence>
<dbReference type="Pfam" id="PF00005">
    <property type="entry name" value="ABC_tran"/>
    <property type="match status" value="1"/>
</dbReference>
<dbReference type="GO" id="GO:0015807">
    <property type="term" value="P:L-amino acid transport"/>
    <property type="evidence" value="ECO:0007669"/>
    <property type="project" value="TreeGrafter"/>
</dbReference>
<protein>
    <submittedName>
        <fullName evidence="8">ABC transporter ATP-binding protein</fullName>
    </submittedName>
</protein>
<dbReference type="PROSITE" id="PS50893">
    <property type="entry name" value="ABC_TRANSPORTER_2"/>
    <property type="match status" value="1"/>
</dbReference>
<dbReference type="InterPro" id="IPR017871">
    <property type="entry name" value="ABC_transporter-like_CS"/>
</dbReference>
<dbReference type="Proteomes" id="UP000237925">
    <property type="component" value="Chromosome"/>
</dbReference>
<dbReference type="PROSITE" id="PS00211">
    <property type="entry name" value="ABC_TRANSPORTER_1"/>
    <property type="match status" value="1"/>
</dbReference>
<evidence type="ECO:0000256" key="6">
    <source>
        <dbReference type="ARBA" id="ARBA00022970"/>
    </source>
</evidence>
<dbReference type="AlphaFoldDB" id="A0A2R3QCJ6"/>
<evidence type="ECO:0000256" key="2">
    <source>
        <dbReference type="ARBA" id="ARBA00022448"/>
    </source>
</evidence>
<dbReference type="SUPFAM" id="SSF52540">
    <property type="entry name" value="P-loop containing nucleoside triphosphate hydrolases"/>
    <property type="match status" value="1"/>
</dbReference>
<dbReference type="SMART" id="SM00382">
    <property type="entry name" value="AAA"/>
    <property type="match status" value="1"/>
</dbReference>
<keyword evidence="6" id="KW-0029">Amino-acid transport</keyword>
<keyword evidence="3" id="KW-1003">Cell membrane</keyword>
<keyword evidence="2" id="KW-0813">Transport</keyword>
<evidence type="ECO:0000313" key="8">
    <source>
        <dbReference type="EMBL" id="AVO49414.1"/>
    </source>
</evidence>
<organism evidence="8 9">
    <name type="scientific">Melaminivora suipulveris</name>
    <dbReference type="NCBI Taxonomy" id="2109913"/>
    <lineage>
        <taxon>Bacteria</taxon>
        <taxon>Pseudomonadati</taxon>
        <taxon>Pseudomonadota</taxon>
        <taxon>Betaproteobacteria</taxon>
        <taxon>Burkholderiales</taxon>
        <taxon>Comamonadaceae</taxon>
        <taxon>Melaminivora</taxon>
    </lineage>
</organism>
<proteinExistence type="inferred from homology"/>
<dbReference type="RefSeq" id="WP_106683847.1">
    <property type="nucleotide sequence ID" value="NZ_CP027667.1"/>
</dbReference>
<reference evidence="8 9" key="1">
    <citation type="submission" date="2018-03" db="EMBL/GenBank/DDBJ databases">
        <title>Genome sequencing of Melaminivora sp.</title>
        <authorList>
            <person name="Kim S.-J."/>
            <person name="Heo J."/>
            <person name="Ahn J.-H."/>
            <person name="Kwon S.-W."/>
        </authorList>
    </citation>
    <scope>NUCLEOTIDE SEQUENCE [LARGE SCALE GENOMIC DNA]</scope>
    <source>
        <strain evidence="8 9">SC2-9</strain>
    </source>
</reference>
<dbReference type="InterPro" id="IPR003593">
    <property type="entry name" value="AAA+_ATPase"/>
</dbReference>
<keyword evidence="5 8" id="KW-0067">ATP-binding</keyword>
<dbReference type="CDD" id="cd03224">
    <property type="entry name" value="ABC_TM1139_LivF_branched"/>
    <property type="match status" value="1"/>
</dbReference>
<keyword evidence="4" id="KW-0547">Nucleotide-binding</keyword>
<accession>A0A2R3QCJ6</accession>
<dbReference type="PANTHER" id="PTHR43820">
    <property type="entry name" value="HIGH-AFFINITY BRANCHED-CHAIN AMINO ACID TRANSPORT ATP-BINDING PROTEIN LIVF"/>
    <property type="match status" value="1"/>
</dbReference>